<dbReference type="Proteomes" id="UP000676194">
    <property type="component" value="Chromosome"/>
</dbReference>
<accession>A0A8E6B9Y2</accession>
<evidence type="ECO:0000313" key="1">
    <source>
        <dbReference type="EMBL" id="QVL34587.1"/>
    </source>
</evidence>
<organism evidence="1 2">
    <name type="scientific">Telmatocola sphagniphila</name>
    <dbReference type="NCBI Taxonomy" id="1123043"/>
    <lineage>
        <taxon>Bacteria</taxon>
        <taxon>Pseudomonadati</taxon>
        <taxon>Planctomycetota</taxon>
        <taxon>Planctomycetia</taxon>
        <taxon>Gemmatales</taxon>
        <taxon>Gemmataceae</taxon>
    </lineage>
</organism>
<sequence length="63" mass="7114">MTINKKKAAEQKKPIGRVPIAGCRCHCGYEWAYQGTTRPEHCPKCKSWDWDKPQGPKSPDLAS</sequence>
<name>A0A8E6B9Y2_9BACT</name>
<dbReference type="RefSeq" id="WP_213499719.1">
    <property type="nucleotide sequence ID" value="NZ_CP074694.1"/>
</dbReference>
<protein>
    <submittedName>
        <fullName evidence="1">Uncharacterized protein</fullName>
    </submittedName>
</protein>
<dbReference type="AlphaFoldDB" id="A0A8E6B9Y2"/>
<evidence type="ECO:0000313" key="2">
    <source>
        <dbReference type="Proteomes" id="UP000676194"/>
    </source>
</evidence>
<reference evidence="1" key="1">
    <citation type="submission" date="2021-05" db="EMBL/GenBank/DDBJ databases">
        <title>Complete genome sequence of the cellulolytic planctomycete Telmatocola sphagniphila SP2T and characterization of the first cellulase from planctomycetes.</title>
        <authorList>
            <person name="Rakitin A.L."/>
            <person name="Beletsky A.V."/>
            <person name="Naumoff D.G."/>
            <person name="Kulichevskaya I.S."/>
            <person name="Mardanov A.V."/>
            <person name="Ravin N.V."/>
            <person name="Dedysh S.N."/>
        </authorList>
    </citation>
    <scope>NUCLEOTIDE SEQUENCE</scope>
    <source>
        <strain evidence="1">SP2T</strain>
    </source>
</reference>
<dbReference type="EMBL" id="CP074694">
    <property type="protein sequence ID" value="QVL34587.1"/>
    <property type="molecule type" value="Genomic_DNA"/>
</dbReference>
<keyword evidence="2" id="KW-1185">Reference proteome</keyword>
<gene>
    <name evidence="1" type="ORF">KIH39_11965</name>
</gene>
<proteinExistence type="predicted"/>
<dbReference type="KEGG" id="tsph:KIH39_11965"/>